<protein>
    <submittedName>
        <fullName evidence="6">Transcriptional regulator, IclR family</fullName>
    </submittedName>
</protein>
<dbReference type="InterPro" id="IPR011991">
    <property type="entry name" value="ArsR-like_HTH"/>
</dbReference>
<keyword evidence="7" id="KW-1185">Reference proteome</keyword>
<keyword evidence="2" id="KW-0238">DNA-binding</keyword>
<dbReference type="InterPro" id="IPR029016">
    <property type="entry name" value="GAF-like_dom_sf"/>
</dbReference>
<dbReference type="SUPFAM" id="SSF46785">
    <property type="entry name" value="Winged helix' DNA-binding domain"/>
    <property type="match status" value="1"/>
</dbReference>
<evidence type="ECO:0000259" key="5">
    <source>
        <dbReference type="PROSITE" id="PS51078"/>
    </source>
</evidence>
<evidence type="ECO:0000313" key="6">
    <source>
        <dbReference type="EMBL" id="SIS36607.1"/>
    </source>
</evidence>
<dbReference type="STRING" id="80876.SAMN05421779_10165"/>
<feature type="domain" description="IclR-ED" evidence="5">
    <location>
        <begin position="79"/>
        <end position="262"/>
    </location>
</feature>
<keyword evidence="1" id="KW-0805">Transcription regulation</keyword>
<dbReference type="InterPro" id="IPR036388">
    <property type="entry name" value="WH-like_DNA-bd_sf"/>
</dbReference>
<dbReference type="AlphaFoldDB" id="A0A1N7IHN7"/>
<dbReference type="Pfam" id="PF09339">
    <property type="entry name" value="HTH_IclR"/>
    <property type="match status" value="1"/>
</dbReference>
<dbReference type="RefSeq" id="WP_076397955.1">
    <property type="nucleotide sequence ID" value="NZ_FTOA01000001.1"/>
</dbReference>
<dbReference type="InterPro" id="IPR050707">
    <property type="entry name" value="HTH_MetabolicPath_Reg"/>
</dbReference>
<keyword evidence="3" id="KW-0804">Transcription</keyword>
<dbReference type="Gene3D" id="1.10.10.10">
    <property type="entry name" value="Winged helix-like DNA-binding domain superfamily/Winged helix DNA-binding domain"/>
    <property type="match status" value="1"/>
</dbReference>
<dbReference type="InterPro" id="IPR014757">
    <property type="entry name" value="Tscrpt_reg_IclR_C"/>
</dbReference>
<dbReference type="GO" id="GO:0003677">
    <property type="term" value="F:DNA binding"/>
    <property type="evidence" value="ECO:0007669"/>
    <property type="project" value="UniProtKB-KW"/>
</dbReference>
<gene>
    <name evidence="6" type="ORF">SAMN05421779_10165</name>
</gene>
<dbReference type="PROSITE" id="PS51077">
    <property type="entry name" value="HTH_ICLR"/>
    <property type="match status" value="1"/>
</dbReference>
<dbReference type="GO" id="GO:0003700">
    <property type="term" value="F:DNA-binding transcription factor activity"/>
    <property type="evidence" value="ECO:0007669"/>
    <property type="project" value="TreeGrafter"/>
</dbReference>
<evidence type="ECO:0000256" key="1">
    <source>
        <dbReference type="ARBA" id="ARBA00023015"/>
    </source>
</evidence>
<dbReference type="Pfam" id="PF01614">
    <property type="entry name" value="IclR_C"/>
    <property type="match status" value="1"/>
</dbReference>
<dbReference type="Gene3D" id="3.30.450.40">
    <property type="match status" value="1"/>
</dbReference>
<organism evidence="6 7">
    <name type="scientific">Insolitispirillum peregrinum</name>
    <dbReference type="NCBI Taxonomy" id="80876"/>
    <lineage>
        <taxon>Bacteria</taxon>
        <taxon>Pseudomonadati</taxon>
        <taxon>Pseudomonadota</taxon>
        <taxon>Alphaproteobacteria</taxon>
        <taxon>Rhodospirillales</taxon>
        <taxon>Novispirillaceae</taxon>
        <taxon>Insolitispirillum</taxon>
    </lineage>
</organism>
<dbReference type="SMART" id="SM00346">
    <property type="entry name" value="HTH_ICLR"/>
    <property type="match status" value="1"/>
</dbReference>
<dbReference type="PROSITE" id="PS51078">
    <property type="entry name" value="ICLR_ED"/>
    <property type="match status" value="1"/>
</dbReference>
<evidence type="ECO:0000256" key="2">
    <source>
        <dbReference type="ARBA" id="ARBA00023125"/>
    </source>
</evidence>
<evidence type="ECO:0000313" key="7">
    <source>
        <dbReference type="Proteomes" id="UP000185678"/>
    </source>
</evidence>
<dbReference type="EMBL" id="FTOA01000001">
    <property type="protein sequence ID" value="SIS36607.1"/>
    <property type="molecule type" value="Genomic_DNA"/>
</dbReference>
<proteinExistence type="predicted"/>
<dbReference type="InterPro" id="IPR005471">
    <property type="entry name" value="Tscrpt_reg_IclR_N"/>
</dbReference>
<accession>A0A1N7IHN7</accession>
<evidence type="ECO:0000256" key="3">
    <source>
        <dbReference type="ARBA" id="ARBA00023163"/>
    </source>
</evidence>
<dbReference type="PANTHER" id="PTHR30136">
    <property type="entry name" value="HELIX-TURN-HELIX TRANSCRIPTIONAL REGULATOR, ICLR FAMILY"/>
    <property type="match status" value="1"/>
</dbReference>
<dbReference type="GO" id="GO:0045892">
    <property type="term" value="P:negative regulation of DNA-templated transcription"/>
    <property type="evidence" value="ECO:0007669"/>
    <property type="project" value="TreeGrafter"/>
</dbReference>
<dbReference type="PANTHER" id="PTHR30136:SF39">
    <property type="entry name" value="TRANSCRIPTIONAL REGULATORY PROTEIN"/>
    <property type="match status" value="1"/>
</dbReference>
<reference evidence="6 7" key="1">
    <citation type="submission" date="2017-01" db="EMBL/GenBank/DDBJ databases">
        <authorList>
            <person name="Mah S.A."/>
            <person name="Swanson W.J."/>
            <person name="Moy G.W."/>
            <person name="Vacquier V.D."/>
        </authorList>
    </citation>
    <scope>NUCLEOTIDE SEQUENCE [LARGE SCALE GENOMIC DNA]</scope>
    <source>
        <strain evidence="6 7">DSM 11589</strain>
    </source>
</reference>
<name>A0A1N7IHN7_9PROT</name>
<feature type="domain" description="HTH iclR-type" evidence="4">
    <location>
        <begin position="15"/>
        <end position="78"/>
    </location>
</feature>
<sequence>MCAAQNEGVDQQSPKTSLQRGLAILRAVAGHGADGARLSDIARDLGMTPPTTHRLLKVLVADRMVDYDGTSKRYRLGLDLFVMAAQAGACGSLRDISRPILLRLSATLRDTVFLLVRSGFDAVCLDRADGPFPISSFTGDVGGRVMLGVGQGSLAILSHLPEEEQQEVIRFNLPRMQGMGLLDEVYLHTAIARTRRQGFANQPSGMLPGVSGVGVPIFDHQGRAVAALSIGTLTERLTEERLGVVVSILQREAASISRQINPFDKALTRPATTFGSQAPQ</sequence>
<dbReference type="Proteomes" id="UP000185678">
    <property type="component" value="Unassembled WGS sequence"/>
</dbReference>
<dbReference type="InterPro" id="IPR036390">
    <property type="entry name" value="WH_DNA-bd_sf"/>
</dbReference>
<dbReference type="SUPFAM" id="SSF55781">
    <property type="entry name" value="GAF domain-like"/>
    <property type="match status" value="1"/>
</dbReference>
<evidence type="ECO:0000259" key="4">
    <source>
        <dbReference type="PROSITE" id="PS51077"/>
    </source>
</evidence>
<dbReference type="CDD" id="cd00090">
    <property type="entry name" value="HTH_ARSR"/>
    <property type="match status" value="1"/>
</dbReference>